<proteinExistence type="predicted"/>
<dbReference type="RefSeq" id="WP_166523617.1">
    <property type="nucleotide sequence ID" value="NZ_JAAABI010000002.1"/>
</dbReference>
<feature type="region of interest" description="Disordered" evidence="2">
    <location>
        <begin position="72"/>
        <end position="94"/>
    </location>
</feature>
<reference evidence="3" key="1">
    <citation type="submission" date="2020-01" db="EMBL/GenBank/DDBJ databases">
        <title>Muricauda ochracea sp. nov., isolated from a tidal flat of Garorim bay in Korea.</title>
        <authorList>
            <person name="Kim D."/>
            <person name="Yoo Y."/>
            <person name="Kim J.-J."/>
        </authorList>
    </citation>
    <scope>NUCLEOTIDE SEQUENCE</scope>
    <source>
        <strain evidence="3">JGD-17</strain>
    </source>
</reference>
<evidence type="ECO:0000313" key="4">
    <source>
        <dbReference type="Proteomes" id="UP000667650"/>
    </source>
</evidence>
<organism evidence="3 4">
    <name type="scientific">Flagellimonas ochracea</name>
    <dbReference type="NCBI Taxonomy" id="2696472"/>
    <lineage>
        <taxon>Bacteria</taxon>
        <taxon>Pseudomonadati</taxon>
        <taxon>Bacteroidota</taxon>
        <taxon>Flavobacteriia</taxon>
        <taxon>Flavobacteriales</taxon>
        <taxon>Flavobacteriaceae</taxon>
        <taxon>Flagellimonas</taxon>
    </lineage>
</organism>
<feature type="coiled-coil region" evidence="1">
    <location>
        <begin position="94"/>
        <end position="121"/>
    </location>
</feature>
<dbReference type="EMBL" id="JAAABI010000002">
    <property type="protein sequence ID" value="NAY92233.1"/>
    <property type="molecule type" value="Genomic_DNA"/>
</dbReference>
<dbReference type="AlphaFoldDB" id="A0A964TC99"/>
<evidence type="ECO:0000256" key="2">
    <source>
        <dbReference type="SAM" id="MobiDB-lite"/>
    </source>
</evidence>
<dbReference type="Proteomes" id="UP000667650">
    <property type="component" value="Unassembled WGS sequence"/>
</dbReference>
<comment type="caution">
    <text evidence="3">The sequence shown here is derived from an EMBL/GenBank/DDBJ whole genome shotgun (WGS) entry which is preliminary data.</text>
</comment>
<feature type="compositionally biased region" description="Basic and acidic residues" evidence="2">
    <location>
        <begin position="72"/>
        <end position="86"/>
    </location>
</feature>
<sequence length="148" mass="17364">MKQLVVVLVVLTTIGAMGQRHEGRGMDKGFHHDLTPEQLATLKTKKLTLALDLTQAQQDEVMKLSLVEAENRKARREEIKGKKESGDWEEPTPEQRFEMENARLDRQIAQQQKMKQVLTEEQYEVWKKMRLHKSMHSKKKMQERGRRG</sequence>
<keyword evidence="1" id="KW-0175">Coiled coil</keyword>
<accession>A0A964TC99</accession>
<evidence type="ECO:0000313" key="3">
    <source>
        <dbReference type="EMBL" id="NAY92233.1"/>
    </source>
</evidence>
<gene>
    <name evidence="3" type="ORF">GTQ34_09905</name>
</gene>
<keyword evidence="4" id="KW-1185">Reference proteome</keyword>
<name>A0A964TC99_9FLAO</name>
<protein>
    <submittedName>
        <fullName evidence="3">Uncharacterized protein</fullName>
    </submittedName>
</protein>
<evidence type="ECO:0000256" key="1">
    <source>
        <dbReference type="SAM" id="Coils"/>
    </source>
</evidence>